<keyword evidence="3" id="KW-1185">Reference proteome</keyword>
<dbReference type="EnsemblPlants" id="evm.model.04.1364">
    <property type="protein sequence ID" value="cds.evm.model.04.1364"/>
    <property type="gene ID" value="evm.TU.04.1364"/>
</dbReference>
<dbReference type="AlphaFoldDB" id="A0A803PCR7"/>
<dbReference type="Proteomes" id="UP000596661">
    <property type="component" value="Chromosome 4"/>
</dbReference>
<dbReference type="EMBL" id="UZAU01000387">
    <property type="status" value="NOT_ANNOTATED_CDS"/>
    <property type="molecule type" value="Genomic_DNA"/>
</dbReference>
<feature type="compositionally biased region" description="Acidic residues" evidence="1">
    <location>
        <begin position="104"/>
        <end position="134"/>
    </location>
</feature>
<feature type="region of interest" description="Disordered" evidence="1">
    <location>
        <begin position="30"/>
        <end position="134"/>
    </location>
</feature>
<proteinExistence type="predicted"/>
<organism evidence="2 3">
    <name type="scientific">Cannabis sativa</name>
    <name type="common">Hemp</name>
    <name type="synonym">Marijuana</name>
    <dbReference type="NCBI Taxonomy" id="3483"/>
    <lineage>
        <taxon>Eukaryota</taxon>
        <taxon>Viridiplantae</taxon>
        <taxon>Streptophyta</taxon>
        <taxon>Embryophyta</taxon>
        <taxon>Tracheophyta</taxon>
        <taxon>Spermatophyta</taxon>
        <taxon>Magnoliopsida</taxon>
        <taxon>eudicotyledons</taxon>
        <taxon>Gunneridae</taxon>
        <taxon>Pentapetalae</taxon>
        <taxon>rosids</taxon>
        <taxon>fabids</taxon>
        <taxon>Rosales</taxon>
        <taxon>Cannabaceae</taxon>
        <taxon>Cannabis</taxon>
    </lineage>
</organism>
<evidence type="ECO:0000313" key="2">
    <source>
        <dbReference type="EnsemblPlants" id="cds.evm.model.04.1364"/>
    </source>
</evidence>
<protein>
    <submittedName>
        <fullName evidence="2">Uncharacterized protein</fullName>
    </submittedName>
</protein>
<sequence length="134" mass="15379">MPDYFEVTAEILELELKRPPQIEEEEIVEVIEISSDEESKDEEMPEGSNEPDYSPILKSEDLDPFTATNVDEPEDDIPDYNFEVEIDESDSESKDMPAPISADVEMEINIEENPEEDLEEDPEESEAESYVEDE</sequence>
<reference evidence="2" key="1">
    <citation type="submission" date="2018-11" db="EMBL/GenBank/DDBJ databases">
        <authorList>
            <person name="Grassa J C."/>
        </authorList>
    </citation>
    <scope>NUCLEOTIDE SEQUENCE [LARGE SCALE GENOMIC DNA]</scope>
</reference>
<feature type="compositionally biased region" description="Acidic residues" evidence="1">
    <location>
        <begin position="71"/>
        <end position="90"/>
    </location>
</feature>
<dbReference type="Gramene" id="evm.model.04.1364">
    <property type="protein sequence ID" value="cds.evm.model.04.1364"/>
    <property type="gene ID" value="evm.TU.04.1364"/>
</dbReference>
<evidence type="ECO:0000313" key="3">
    <source>
        <dbReference type="Proteomes" id="UP000596661"/>
    </source>
</evidence>
<reference evidence="2" key="2">
    <citation type="submission" date="2021-03" db="UniProtKB">
        <authorList>
            <consortium name="EnsemblPlants"/>
        </authorList>
    </citation>
    <scope>IDENTIFICATION</scope>
</reference>
<feature type="compositionally biased region" description="Acidic residues" evidence="1">
    <location>
        <begin position="30"/>
        <end position="45"/>
    </location>
</feature>
<name>A0A803PCR7_CANSA</name>
<accession>A0A803PCR7</accession>
<evidence type="ECO:0000256" key="1">
    <source>
        <dbReference type="SAM" id="MobiDB-lite"/>
    </source>
</evidence>